<protein>
    <submittedName>
        <fullName evidence="1">Uncharacterized protein</fullName>
    </submittedName>
</protein>
<dbReference type="AlphaFoldDB" id="A0A6C0K943"/>
<reference evidence="1" key="1">
    <citation type="journal article" date="2020" name="Nature">
        <title>Giant virus diversity and host interactions through global metagenomics.</title>
        <authorList>
            <person name="Schulz F."/>
            <person name="Roux S."/>
            <person name="Paez-Espino D."/>
            <person name="Jungbluth S."/>
            <person name="Walsh D.A."/>
            <person name="Denef V.J."/>
            <person name="McMahon K.D."/>
            <person name="Konstantinidis K.T."/>
            <person name="Eloe-Fadrosh E.A."/>
            <person name="Kyrpides N.C."/>
            <person name="Woyke T."/>
        </authorList>
    </citation>
    <scope>NUCLEOTIDE SEQUENCE</scope>
    <source>
        <strain evidence="1">GVMAG-S-1101182-85</strain>
    </source>
</reference>
<name>A0A6C0K943_9ZZZZ</name>
<proteinExistence type="predicted"/>
<sequence length="186" mass="22021">MLRPLLGTAYQHSSTAAQQHKIEQPQGPEVDIWDLVPGEHYTAFSRQYKFTTGFSHFSGIFTEYWTNDTGYPMVRFHYSKYTDTSGYTYSHGSPEVHPFGLYWRIFERDNPPQSYRYYKTSRFTKKEAKELSIRALQRERRQYERGLTGSTPKNYWFPRDLVREISLKYLTDSKIGCKLRSHCKGN</sequence>
<evidence type="ECO:0000313" key="1">
    <source>
        <dbReference type="EMBL" id="QHU14219.1"/>
    </source>
</evidence>
<organism evidence="1">
    <name type="scientific">viral metagenome</name>
    <dbReference type="NCBI Taxonomy" id="1070528"/>
    <lineage>
        <taxon>unclassified sequences</taxon>
        <taxon>metagenomes</taxon>
        <taxon>organismal metagenomes</taxon>
    </lineage>
</organism>
<dbReference type="EMBL" id="MN740834">
    <property type="protein sequence ID" value="QHU14219.1"/>
    <property type="molecule type" value="Genomic_DNA"/>
</dbReference>
<accession>A0A6C0K943</accession>